<accession>A0A367W983</accession>
<name>A0A367W983_9PROT</name>
<evidence type="ECO:0000256" key="1">
    <source>
        <dbReference type="SAM" id="Phobius"/>
    </source>
</evidence>
<organism evidence="2 3">
    <name type="scientific">Thalassospira profundimaris</name>
    <dbReference type="NCBI Taxonomy" id="502049"/>
    <lineage>
        <taxon>Bacteria</taxon>
        <taxon>Pseudomonadati</taxon>
        <taxon>Pseudomonadota</taxon>
        <taxon>Alphaproteobacteria</taxon>
        <taxon>Rhodospirillales</taxon>
        <taxon>Thalassospiraceae</taxon>
        <taxon>Thalassospira</taxon>
    </lineage>
</organism>
<keyword evidence="1" id="KW-0472">Membrane</keyword>
<dbReference type="AlphaFoldDB" id="A0A367W983"/>
<feature type="transmembrane region" description="Helical" evidence="1">
    <location>
        <begin position="20"/>
        <end position="39"/>
    </location>
</feature>
<evidence type="ECO:0000313" key="2">
    <source>
        <dbReference type="EMBL" id="RCK38014.1"/>
    </source>
</evidence>
<sequence>MQDRTIPFDVRFAIYTPKPASLMVLLLNLACVQFCLISGHSFWMNRQFIVVFGIPGKVGLTSDHQL</sequence>
<evidence type="ECO:0000313" key="3">
    <source>
        <dbReference type="Proteomes" id="UP000253226"/>
    </source>
</evidence>
<comment type="caution">
    <text evidence="2">The sequence shown here is derived from an EMBL/GenBank/DDBJ whole genome shotgun (WGS) entry which is preliminary data.</text>
</comment>
<keyword evidence="1" id="KW-0812">Transmembrane</keyword>
<reference evidence="2 3" key="1">
    <citation type="submission" date="2014-07" db="EMBL/GenBank/DDBJ databases">
        <title>Draft genome sequence of Thalassospira profundimaris 35.</title>
        <authorList>
            <person name="Lai Q."/>
            <person name="Shao Z."/>
        </authorList>
    </citation>
    <scope>NUCLEOTIDE SEQUENCE [LARGE SCALE GENOMIC DNA]</scope>
    <source>
        <strain evidence="2 3">35</strain>
    </source>
</reference>
<keyword evidence="1" id="KW-1133">Transmembrane helix</keyword>
<proteinExistence type="predicted"/>
<dbReference type="Proteomes" id="UP000253226">
    <property type="component" value="Unassembled WGS sequence"/>
</dbReference>
<gene>
    <name evidence="2" type="ORF">TH19_08420</name>
</gene>
<protein>
    <submittedName>
        <fullName evidence="2">Uncharacterized protein</fullName>
    </submittedName>
</protein>
<dbReference type="EMBL" id="JPWF01000004">
    <property type="protein sequence ID" value="RCK38014.1"/>
    <property type="molecule type" value="Genomic_DNA"/>
</dbReference>